<gene>
    <name evidence="6" type="ORF">GIB67_015417</name>
</gene>
<evidence type="ECO:0000256" key="1">
    <source>
        <dbReference type="ARBA" id="ARBA00004141"/>
    </source>
</evidence>
<name>A0A7J7KZ55_9MAGN</name>
<dbReference type="PANTHER" id="PTHR14154">
    <property type="entry name" value="UPF0041 BRAIN PROTEIN 44-RELATED"/>
    <property type="match status" value="1"/>
</dbReference>
<organism evidence="6 7">
    <name type="scientific">Kingdonia uniflora</name>
    <dbReference type="NCBI Taxonomy" id="39325"/>
    <lineage>
        <taxon>Eukaryota</taxon>
        <taxon>Viridiplantae</taxon>
        <taxon>Streptophyta</taxon>
        <taxon>Embryophyta</taxon>
        <taxon>Tracheophyta</taxon>
        <taxon>Spermatophyta</taxon>
        <taxon>Magnoliopsida</taxon>
        <taxon>Ranunculales</taxon>
        <taxon>Circaeasteraceae</taxon>
        <taxon>Kingdonia</taxon>
    </lineage>
</organism>
<evidence type="ECO:0000256" key="2">
    <source>
        <dbReference type="ARBA" id="ARBA00022692"/>
    </source>
</evidence>
<keyword evidence="4 5" id="KW-0472">Membrane</keyword>
<evidence type="ECO:0000256" key="4">
    <source>
        <dbReference type="ARBA" id="ARBA00023136"/>
    </source>
</evidence>
<keyword evidence="7" id="KW-1185">Reference proteome</keyword>
<comment type="caution">
    <text evidence="6">The sequence shown here is derived from an EMBL/GenBank/DDBJ whole genome shotgun (WGS) entry which is preliminary data.</text>
</comment>
<sequence length="187" mass="21558">DSTVRIKVTNETMHGMDVKKSAAPMFEDQRWKNGTWDLNMFVKCRKMDWDSVIVAEATRRKFLEIYPETATNTTPVTFRSSIIPWWAWIMRSHLPEAELLNGRVAMIGFFTAYFVDVLTGLDMVGQTGNFFCKAGLFVTVIGVILLRKTEDANKWQKLVEEATFYDKQWQATWPDQSSTDVSSKQPK</sequence>
<keyword evidence="3 5" id="KW-1133">Transmembrane helix</keyword>
<dbReference type="AlphaFoldDB" id="A0A7J7KZ55"/>
<feature type="transmembrane region" description="Helical" evidence="5">
    <location>
        <begin position="100"/>
        <end position="121"/>
    </location>
</feature>
<evidence type="ECO:0000313" key="6">
    <source>
        <dbReference type="EMBL" id="KAF6135564.1"/>
    </source>
</evidence>
<reference evidence="6 7" key="1">
    <citation type="journal article" date="2020" name="IScience">
        <title>Genome Sequencing of the Endangered Kingdonia uniflora (Circaeasteraceae, Ranunculales) Reveals Potential Mechanisms of Evolutionary Specialization.</title>
        <authorList>
            <person name="Sun Y."/>
            <person name="Deng T."/>
            <person name="Zhang A."/>
            <person name="Moore M.J."/>
            <person name="Landis J.B."/>
            <person name="Lin N."/>
            <person name="Zhang H."/>
            <person name="Zhang X."/>
            <person name="Huang J."/>
            <person name="Zhang X."/>
            <person name="Sun H."/>
            <person name="Wang H."/>
        </authorList>
    </citation>
    <scope>NUCLEOTIDE SEQUENCE [LARGE SCALE GENOMIC DNA]</scope>
    <source>
        <strain evidence="6">TB1705</strain>
        <tissue evidence="6">Leaf</tissue>
    </source>
</reference>
<protein>
    <submittedName>
        <fullName evidence="6">Uncharacterized protein</fullName>
    </submittedName>
</protein>
<dbReference type="EMBL" id="JACGCM010002784">
    <property type="protein sequence ID" value="KAF6135564.1"/>
    <property type="molecule type" value="Genomic_DNA"/>
</dbReference>
<dbReference type="Proteomes" id="UP000541444">
    <property type="component" value="Unassembled WGS sequence"/>
</dbReference>
<keyword evidence="2 5" id="KW-0812">Transmembrane</keyword>
<dbReference type="OrthoDB" id="566010at2759"/>
<proteinExistence type="predicted"/>
<dbReference type="GO" id="GO:0009507">
    <property type="term" value="C:chloroplast"/>
    <property type="evidence" value="ECO:0007669"/>
    <property type="project" value="UniProtKB-SubCell"/>
</dbReference>
<evidence type="ECO:0000256" key="3">
    <source>
        <dbReference type="ARBA" id="ARBA00022989"/>
    </source>
</evidence>
<dbReference type="GO" id="GO:0016020">
    <property type="term" value="C:membrane"/>
    <property type="evidence" value="ECO:0007669"/>
    <property type="project" value="UniProtKB-SubCell"/>
</dbReference>
<comment type="subcellular location">
    <subcellularLocation>
        <location evidence="1">Membrane</location>
        <topology evidence="1">Multi-pass membrane protein</topology>
    </subcellularLocation>
</comment>
<accession>A0A7J7KZ55</accession>
<dbReference type="SUPFAM" id="SSF103511">
    <property type="entry name" value="Chlorophyll a-b binding protein"/>
    <property type="match status" value="1"/>
</dbReference>
<feature type="non-terminal residue" evidence="6">
    <location>
        <position position="1"/>
    </location>
</feature>
<feature type="transmembrane region" description="Helical" evidence="5">
    <location>
        <begin position="127"/>
        <end position="146"/>
    </location>
</feature>
<evidence type="ECO:0000313" key="7">
    <source>
        <dbReference type="Proteomes" id="UP000541444"/>
    </source>
</evidence>
<evidence type="ECO:0000256" key="5">
    <source>
        <dbReference type="SAM" id="Phobius"/>
    </source>
</evidence>